<sequence length="338" mass="37340">MNQVKGLRRGGVHIGSRNMQRKTFRKVTLITRVGRQKWGVPPGSREKQKNKMKNPKEMESMREKGCCEDLMTRNGTLPTMPMNTAIFKADGNLLSSCLSTQSGGLLSNLPTERRTCMETPVRVGIITVVTVIITTVTTVILLSDCNVLYKTECVVSILVTTHRGHMERKNKETLHRKGWAYMRSHHHHVSSSPSPCTVGCLGVGGGEEKDPQIMAWEEEEFLEVDANSFPPDVEPLLETLLDVWAGTKGYYASWGRPQDRGGERRELELTACGSGRPVPVPVPTVAVTIPLPSPGLSHSLSHLQLMPQLLAAVPLAPAGQCHRDVQWPSHLPLTHPRS</sequence>
<keyword evidence="2" id="KW-1133">Transmembrane helix</keyword>
<dbReference type="InParanoid" id="A0A3Q7QTN0"/>
<proteinExistence type="predicted"/>
<dbReference type="RefSeq" id="XP_025749985.1">
    <property type="nucleotide sequence ID" value="XM_025894200.1"/>
</dbReference>
<reference key="1">
    <citation type="submission" date="2019-01" db="UniProtKB">
        <authorList>
            <consortium name="RefSeq"/>
        </authorList>
    </citation>
    <scope>IDENTIFICATION</scope>
</reference>
<feature type="compositionally biased region" description="Basic and acidic residues" evidence="1">
    <location>
        <begin position="44"/>
        <end position="61"/>
    </location>
</feature>
<keyword evidence="2" id="KW-0812">Transmembrane</keyword>
<feature type="transmembrane region" description="Helical" evidence="2">
    <location>
        <begin position="123"/>
        <end position="143"/>
    </location>
</feature>
<feature type="region of interest" description="Disordered" evidence="1">
    <location>
        <begin position="36"/>
        <end position="61"/>
    </location>
</feature>
<organism evidence="3 4">
    <name type="scientific">Callorhinus ursinus</name>
    <name type="common">Northern fur seal</name>
    <dbReference type="NCBI Taxonomy" id="34884"/>
    <lineage>
        <taxon>Eukaryota</taxon>
        <taxon>Metazoa</taxon>
        <taxon>Chordata</taxon>
        <taxon>Craniata</taxon>
        <taxon>Vertebrata</taxon>
        <taxon>Euteleostomi</taxon>
        <taxon>Mammalia</taxon>
        <taxon>Eutheria</taxon>
        <taxon>Laurasiatheria</taxon>
        <taxon>Carnivora</taxon>
        <taxon>Caniformia</taxon>
        <taxon>Pinnipedia</taxon>
        <taxon>Otariidae</taxon>
        <taxon>Callorhinus</taxon>
    </lineage>
</organism>
<feature type="region of interest" description="Disordered" evidence="1">
    <location>
        <begin position="1"/>
        <end position="20"/>
    </location>
</feature>
<accession>A0A3Q7QTN0</accession>
<dbReference type="Proteomes" id="UP000286641">
    <property type="component" value="Unplaced"/>
</dbReference>
<evidence type="ECO:0000256" key="2">
    <source>
        <dbReference type="SAM" id="Phobius"/>
    </source>
</evidence>
<dbReference type="AlphaFoldDB" id="A0A3Q7QTN0"/>
<feature type="compositionally biased region" description="Basic residues" evidence="1">
    <location>
        <begin position="1"/>
        <end position="11"/>
    </location>
</feature>
<evidence type="ECO:0000313" key="3">
    <source>
        <dbReference type="Proteomes" id="UP000286641"/>
    </source>
</evidence>
<keyword evidence="3" id="KW-1185">Reference proteome</keyword>
<gene>
    <name evidence="4" type="primary">LOC112840745</name>
</gene>
<evidence type="ECO:0000256" key="1">
    <source>
        <dbReference type="SAM" id="MobiDB-lite"/>
    </source>
</evidence>
<name>A0A3Q7QTN0_CALUR</name>
<protein>
    <submittedName>
        <fullName evidence="4">Uncharacterized protein LOC112840745</fullName>
    </submittedName>
</protein>
<keyword evidence="2" id="KW-0472">Membrane</keyword>
<reference evidence="4" key="2">
    <citation type="submission" date="2025-08" db="UniProtKB">
        <authorList>
            <consortium name="RefSeq"/>
        </authorList>
    </citation>
    <scope>IDENTIFICATION</scope>
    <source>
        <tissue evidence="4">Blood</tissue>
    </source>
</reference>
<evidence type="ECO:0000313" key="4">
    <source>
        <dbReference type="RefSeq" id="XP_025749985.1"/>
    </source>
</evidence>